<dbReference type="Proteomes" id="UP000694044">
    <property type="component" value="Unassembled WGS sequence"/>
</dbReference>
<name>A0A8T1VHS7_9STRA</name>
<evidence type="ECO:0000313" key="3">
    <source>
        <dbReference type="Proteomes" id="UP000694044"/>
    </source>
</evidence>
<dbReference type="EMBL" id="JAGDFM010000289">
    <property type="protein sequence ID" value="KAG7380516.1"/>
    <property type="molecule type" value="Genomic_DNA"/>
</dbReference>
<organism evidence="2 3">
    <name type="scientific">Phytophthora pseudosyringae</name>
    <dbReference type="NCBI Taxonomy" id="221518"/>
    <lineage>
        <taxon>Eukaryota</taxon>
        <taxon>Sar</taxon>
        <taxon>Stramenopiles</taxon>
        <taxon>Oomycota</taxon>
        <taxon>Peronosporomycetes</taxon>
        <taxon>Peronosporales</taxon>
        <taxon>Peronosporaceae</taxon>
        <taxon>Phytophthora</taxon>
    </lineage>
</organism>
<feature type="region of interest" description="Disordered" evidence="1">
    <location>
        <begin position="328"/>
        <end position="347"/>
    </location>
</feature>
<comment type="caution">
    <text evidence="2">The sequence shown here is derived from an EMBL/GenBank/DDBJ whole genome shotgun (WGS) entry which is preliminary data.</text>
</comment>
<protein>
    <submittedName>
        <fullName evidence="2">Uncharacterized protein</fullName>
    </submittedName>
</protein>
<keyword evidence="3" id="KW-1185">Reference proteome</keyword>
<reference evidence="2" key="1">
    <citation type="submission" date="2021-02" db="EMBL/GenBank/DDBJ databases">
        <authorList>
            <person name="Palmer J.M."/>
        </authorList>
    </citation>
    <scope>NUCLEOTIDE SEQUENCE</scope>
    <source>
        <strain evidence="2">SCRP734</strain>
    </source>
</reference>
<gene>
    <name evidence="2" type="ORF">PHYPSEUDO_007074</name>
</gene>
<proteinExistence type="predicted"/>
<dbReference type="AlphaFoldDB" id="A0A8T1VHS7"/>
<dbReference type="OrthoDB" id="124420at2759"/>
<evidence type="ECO:0000256" key="1">
    <source>
        <dbReference type="SAM" id="MobiDB-lite"/>
    </source>
</evidence>
<accession>A0A8T1VHS7</accession>
<evidence type="ECO:0000313" key="2">
    <source>
        <dbReference type="EMBL" id="KAG7380516.1"/>
    </source>
</evidence>
<sequence>MAAFATLLLLVAVATTGFAIRLWLTGRLLPLKDHSKKQDEMNAEDVEIVVQKPANDRRLKLALPDLSYVQIRSPVGPMKSSIRSALKELRSRQMVQNLCSRFESRMKVSCQAEDSTKGAMKKSAADTTQILQPTRARRRDAKDASVAPVLLASELAKDGEIAANARSINLNKFLRSYASNLDNAVSAERRVVLTTDVISAERSIVMSTDAEDDVEQPLLAETEETANAEEIAAPPSETFADSDESGMELELDLHTLHLEAEYSNQCDSPPNADSEEEVSVLVDATECEPLVDESFGESDEGNNNVGTKRTAPARLALAFTLADCDVSKQSVPESARSSDSKPETCSAPPAKVALARFKQQVPSNGRRARSIATLSI</sequence>
<feature type="region of interest" description="Disordered" evidence="1">
    <location>
        <begin position="357"/>
        <end position="376"/>
    </location>
</feature>